<protein>
    <submittedName>
        <fullName evidence="1">Uncharacterized protein</fullName>
    </submittedName>
</protein>
<organism evidence="1 2">
    <name type="scientific">Araneus ventricosus</name>
    <name type="common">Orbweaver spider</name>
    <name type="synonym">Epeira ventricosa</name>
    <dbReference type="NCBI Taxonomy" id="182803"/>
    <lineage>
        <taxon>Eukaryota</taxon>
        <taxon>Metazoa</taxon>
        <taxon>Ecdysozoa</taxon>
        <taxon>Arthropoda</taxon>
        <taxon>Chelicerata</taxon>
        <taxon>Arachnida</taxon>
        <taxon>Araneae</taxon>
        <taxon>Araneomorphae</taxon>
        <taxon>Entelegynae</taxon>
        <taxon>Araneoidea</taxon>
        <taxon>Araneidae</taxon>
        <taxon>Araneus</taxon>
    </lineage>
</organism>
<reference evidence="1 2" key="1">
    <citation type="journal article" date="2019" name="Sci. Rep.">
        <title>Orb-weaving spider Araneus ventricosus genome elucidates the spidroin gene catalogue.</title>
        <authorList>
            <person name="Kono N."/>
            <person name="Nakamura H."/>
            <person name="Ohtoshi R."/>
            <person name="Moran D.A.P."/>
            <person name="Shinohara A."/>
            <person name="Yoshida Y."/>
            <person name="Fujiwara M."/>
            <person name="Mori M."/>
            <person name="Tomita M."/>
            <person name="Arakawa K."/>
        </authorList>
    </citation>
    <scope>NUCLEOTIDE SEQUENCE [LARGE SCALE GENOMIC DNA]</scope>
</reference>
<accession>A0A4Y2WL26</accession>
<proteinExistence type="predicted"/>
<comment type="caution">
    <text evidence="1">The sequence shown here is derived from an EMBL/GenBank/DDBJ whole genome shotgun (WGS) entry which is preliminary data.</text>
</comment>
<gene>
    <name evidence="1" type="ORF">AVEN_158204_1</name>
</gene>
<name>A0A4Y2WL26_ARAVE</name>
<dbReference type="EMBL" id="BGPR01062509">
    <property type="protein sequence ID" value="GBO37919.1"/>
    <property type="molecule type" value="Genomic_DNA"/>
</dbReference>
<keyword evidence="2" id="KW-1185">Reference proteome</keyword>
<dbReference type="AlphaFoldDB" id="A0A4Y2WL26"/>
<sequence>MGNQRPMGHYYPHRREARACLAGWASYPATPWETVSIRPRHVTIHPQFPSDHHKDSIVPFPQDAMDQGNEIQTNVETMSHSYRMCNGLGKEIQRMLDNSSMSLFLPQDVQWIRNEMQQIVTPLSLLQDVQWIRRNEFNRNVKYVPLFSYVRMQWIRK</sequence>
<dbReference type="Proteomes" id="UP000499080">
    <property type="component" value="Unassembled WGS sequence"/>
</dbReference>
<evidence type="ECO:0000313" key="1">
    <source>
        <dbReference type="EMBL" id="GBO37919.1"/>
    </source>
</evidence>
<evidence type="ECO:0000313" key="2">
    <source>
        <dbReference type="Proteomes" id="UP000499080"/>
    </source>
</evidence>